<accession>A0ABS7GIX7</accession>
<dbReference type="PANTHER" id="PTHR44119">
    <property type="entry name" value="MAGNESIUM-CHELATASE SUBUNIT CHLH, CHLOROPLASTIC"/>
    <property type="match status" value="1"/>
</dbReference>
<dbReference type="CDD" id="cd10150">
    <property type="entry name" value="CobN_like"/>
    <property type="match status" value="1"/>
</dbReference>
<sequence>MHLIPTIPGGWNPNGEGVFHIQQQPGDVVFLSAADTEIHSLNNAYRQLYLSAGAEISLPSLRIANLVYLKQELTIDKYVEEVISNAKVVICRFLGGKSYYPYLFEAVSIACELKKIPVLFLPGYDVPDVELLNSSTSPIHVADTVWKYLCAGGKHNHVQCLRYIFHTFFNIASTYEPPTRLPDLFLFQPERGIIPAGEEHTAGDPGRSNVAILVYQTHYLADNLDPVYHLANSLIKENIHPVIAFVSNLRDQAICDELAELLLHKTAVEIDVIINTTSFSIKSLLDTTDDQFIFRRMNVPVIQAIFASCTKEVWEENLFGLTPTDVAMNIALPEIDGRIITTAVSFKSSEGRDELTDSDILKYTTHEEGCTFAVEFTKRWIALRRKENHDKRVALIMPNYPNKDSRLANGVGLDTPASIIEILHAMKANAYELGEFVPTDSSELIILITHYITNDADTTEYRPFQVSLPAETFYKHFNNLAPGLREKITTQWGTPESSPYFSQQEFIIPGFLLGNTFVSIQPARGYNQDVKAIYHSPDLPPTYNYLAYYFWVNYVFAADAVVHVGKHGNLEWLPGKSVALSKTSCFPAVLLEPVPHFYPFIINDPGEGTQAKRRNHAVIIDHLIPPMTRAESYGVLTKLEHLIDEYYDAYSVDPKRTAVIKTQIRQLVKEANLEADLQTSAKDIDELLVKLDGYLCELKEAQIRDGLHILGKVPEGDQLTDLLVALHRIPVSGRMGITQALAADLGLSLDPLNIDYQETFSSEGQHPLFSTCRINGDVVEVLEGEARKVITAICGNEEVSVAYPHTRELAAYIATDTLPKVSNTTAEISNLLEGLNGRYVPSGSSGAPTRGRLDVLPTGRNFYSVDVRAIPTQTAYNLGVKSANLIIDRYMQEHGDYPETIGLSVWGTSTMRTGGDDIAQALALMGVKPVWQTANRRVSDFEVIPLIMLRRPRVDVMLRISGFFRDAFPDVISLFNAAVEKVALLDEPPEQNPVRKRFLQEKQEWQRKGLDEQKAYKRALFRVFGSKPGAYGAGLQAVIDEKNWQSREDLAKVYINWSGYAYGADRIGESAHEVFEKRLSDIQVVMHNQDNREHDILDSDDYYQFQGGMANAIQSVKGEQPAIYFGDHARPENPKVKSLKEELLKVYRSRVINPKWIEGVKRHGYKGAFEMAATMDYLFAYDATTDLVDDFMYEGITKEYLFNEENRQFIEQVNPWALRDMTERMLEAVQRGMWKQPAQETIERLQQLYIQQE</sequence>
<gene>
    <name evidence="2" type="primary">cobN</name>
    <name evidence="2" type="ORF">K1Y79_22350</name>
</gene>
<keyword evidence="2" id="KW-0436">Ligase</keyword>
<comment type="caution">
    <text evidence="2">The sequence shown here is derived from an EMBL/GenBank/DDBJ whole genome shotgun (WGS) entry which is preliminary data.</text>
</comment>
<dbReference type="Proteomes" id="UP000812961">
    <property type="component" value="Unassembled WGS sequence"/>
</dbReference>
<proteinExistence type="predicted"/>
<dbReference type="EC" id="6.6.1.2" evidence="2"/>
<evidence type="ECO:0000259" key="1">
    <source>
        <dbReference type="Pfam" id="PF02514"/>
    </source>
</evidence>
<dbReference type="EMBL" id="JAICCF010000004">
    <property type="protein sequence ID" value="MBW8687095.1"/>
    <property type="molecule type" value="Genomic_DNA"/>
</dbReference>
<feature type="domain" description="CobN/magnesium chelatase" evidence="1">
    <location>
        <begin position="146"/>
        <end position="1240"/>
    </location>
</feature>
<evidence type="ECO:0000313" key="2">
    <source>
        <dbReference type="EMBL" id="MBW8687095.1"/>
    </source>
</evidence>
<name>A0ABS7GIX7_9BACT</name>
<dbReference type="InterPro" id="IPR011953">
    <property type="entry name" value="Cobalto_CobN"/>
</dbReference>
<protein>
    <submittedName>
        <fullName evidence="2">Cobaltochelatase subunit CobN</fullName>
        <ecNumber evidence="2">6.6.1.2</ecNumber>
    </submittedName>
</protein>
<evidence type="ECO:0000313" key="3">
    <source>
        <dbReference type="Proteomes" id="UP000812961"/>
    </source>
</evidence>
<dbReference type="PANTHER" id="PTHR44119:SF4">
    <property type="entry name" value="AEROBIC COBALTOCHELATASE SUBUNIT COBN"/>
    <property type="match status" value="1"/>
</dbReference>
<dbReference type="NCBIfam" id="TIGR02257">
    <property type="entry name" value="cobalto_cobN"/>
    <property type="match status" value="1"/>
</dbReference>
<keyword evidence="3" id="KW-1185">Reference proteome</keyword>
<organism evidence="2 3">
    <name type="scientific">Chitinophaga rhizophila</name>
    <dbReference type="NCBI Taxonomy" id="2866212"/>
    <lineage>
        <taxon>Bacteria</taxon>
        <taxon>Pseudomonadati</taxon>
        <taxon>Bacteroidota</taxon>
        <taxon>Chitinophagia</taxon>
        <taxon>Chitinophagales</taxon>
        <taxon>Chitinophagaceae</taxon>
        <taxon>Chitinophaga</taxon>
    </lineage>
</organism>
<dbReference type="InterPro" id="IPR003672">
    <property type="entry name" value="CobN/Mg_chltase"/>
</dbReference>
<dbReference type="GO" id="GO:0051116">
    <property type="term" value="F:cobaltochelatase activity"/>
    <property type="evidence" value="ECO:0007669"/>
    <property type="project" value="UniProtKB-EC"/>
</dbReference>
<dbReference type="Pfam" id="PF02514">
    <property type="entry name" value="CobN-Mg_chel"/>
    <property type="match status" value="1"/>
</dbReference>
<reference evidence="2 3" key="1">
    <citation type="submission" date="2021-08" db="EMBL/GenBank/DDBJ databases">
        <title>The genome sequence of Chitinophaga sp. B61.</title>
        <authorList>
            <person name="Zhang X."/>
        </authorList>
    </citation>
    <scope>NUCLEOTIDE SEQUENCE [LARGE SCALE GENOMIC DNA]</scope>
    <source>
        <strain evidence="2 3">B61</strain>
    </source>
</reference>
<dbReference type="RefSeq" id="WP_220252421.1">
    <property type="nucleotide sequence ID" value="NZ_JAICCF010000004.1"/>
</dbReference>